<evidence type="ECO:0000256" key="3">
    <source>
        <dbReference type="ARBA" id="ARBA00022723"/>
    </source>
</evidence>
<dbReference type="GO" id="GO:0004497">
    <property type="term" value="F:monooxygenase activity"/>
    <property type="evidence" value="ECO:0007669"/>
    <property type="project" value="UniProtKB-KW"/>
</dbReference>
<dbReference type="AlphaFoldDB" id="A0A2S0URV8"/>
<dbReference type="InterPro" id="IPR050196">
    <property type="entry name" value="Cytochrome_P450_Monoox"/>
</dbReference>
<dbReference type="InterPro" id="IPR001128">
    <property type="entry name" value="Cyt_P450"/>
</dbReference>
<evidence type="ECO:0000256" key="5">
    <source>
        <dbReference type="ARBA" id="ARBA00023004"/>
    </source>
</evidence>
<evidence type="ECO:0008006" key="10">
    <source>
        <dbReference type="Google" id="ProtNLM"/>
    </source>
</evidence>
<evidence type="ECO:0000256" key="7">
    <source>
        <dbReference type="PIRSR" id="PIRSR602401-1"/>
    </source>
</evidence>
<dbReference type="CDD" id="cd00302">
    <property type="entry name" value="cytochrome_P450"/>
    <property type="match status" value="1"/>
</dbReference>
<dbReference type="OrthoDB" id="9764248at2"/>
<dbReference type="Pfam" id="PF00067">
    <property type="entry name" value="p450"/>
    <property type="match status" value="1"/>
</dbReference>
<dbReference type="GO" id="GO:0005506">
    <property type="term" value="F:iron ion binding"/>
    <property type="evidence" value="ECO:0007669"/>
    <property type="project" value="InterPro"/>
</dbReference>
<dbReference type="InterPro" id="IPR002401">
    <property type="entry name" value="Cyt_P450_E_grp-I"/>
</dbReference>
<dbReference type="PANTHER" id="PTHR24291:SF50">
    <property type="entry name" value="BIFUNCTIONAL ALBAFLAVENONE MONOOXYGENASE_TERPENE SYNTHASE"/>
    <property type="match status" value="1"/>
</dbReference>
<keyword evidence="6" id="KW-0503">Monooxygenase</keyword>
<dbReference type="PANTHER" id="PTHR24291">
    <property type="entry name" value="CYTOCHROME P450 FAMILY 4"/>
    <property type="match status" value="1"/>
</dbReference>
<gene>
    <name evidence="8" type="ORF">HYN69_18270</name>
</gene>
<dbReference type="Proteomes" id="UP000244496">
    <property type="component" value="Plasmid unnamed1"/>
</dbReference>
<keyword evidence="4" id="KW-0560">Oxidoreductase</keyword>
<dbReference type="KEGG" id="geh:HYN69_18270"/>
<evidence type="ECO:0000256" key="2">
    <source>
        <dbReference type="ARBA" id="ARBA00022617"/>
    </source>
</evidence>
<comment type="similarity">
    <text evidence="1">Belongs to the cytochrome P450 family.</text>
</comment>
<dbReference type="EMBL" id="CP028919">
    <property type="protein sequence ID" value="AWB50554.1"/>
    <property type="molecule type" value="Genomic_DNA"/>
</dbReference>
<dbReference type="Gene3D" id="1.10.630.10">
    <property type="entry name" value="Cytochrome P450"/>
    <property type="match status" value="1"/>
</dbReference>
<geneLocation type="plasmid" evidence="8">
    <name>unnamed1</name>
</geneLocation>
<evidence type="ECO:0000313" key="9">
    <source>
        <dbReference type="Proteomes" id="UP000244496"/>
    </source>
</evidence>
<protein>
    <recommendedName>
        <fullName evidence="10">Cytochrome P450</fullName>
    </recommendedName>
</protein>
<keyword evidence="8" id="KW-0614">Plasmid</keyword>
<accession>A0A2S0URV8</accession>
<dbReference type="InterPro" id="IPR036396">
    <property type="entry name" value="Cyt_P450_sf"/>
</dbReference>
<evidence type="ECO:0000256" key="1">
    <source>
        <dbReference type="ARBA" id="ARBA00010617"/>
    </source>
</evidence>
<proteinExistence type="inferred from homology"/>
<name>A0A2S0URV8_9RHOB</name>
<dbReference type="PRINTS" id="PR00463">
    <property type="entry name" value="EP450I"/>
</dbReference>
<reference evidence="8 9" key="1">
    <citation type="submission" date="2018-04" db="EMBL/GenBank/DDBJ databases">
        <title>Genome sequencing of Gemmobacter.</title>
        <authorList>
            <person name="Yi H."/>
            <person name="Baek M.-G."/>
        </authorList>
    </citation>
    <scope>NUCLEOTIDE SEQUENCE [LARGE SCALE GENOMIC DNA]</scope>
    <source>
        <strain evidence="8 9">HYN0069</strain>
        <plasmid evidence="9">Plasmid unnamed1</plasmid>
    </source>
</reference>
<keyword evidence="9" id="KW-1185">Reference proteome</keyword>
<dbReference type="RefSeq" id="WP_108437361.1">
    <property type="nucleotide sequence ID" value="NZ_CP028919.1"/>
</dbReference>
<evidence type="ECO:0000256" key="6">
    <source>
        <dbReference type="ARBA" id="ARBA00023033"/>
    </source>
</evidence>
<comment type="cofactor">
    <cofactor evidence="7">
        <name>heme</name>
        <dbReference type="ChEBI" id="CHEBI:30413"/>
    </cofactor>
</comment>
<dbReference type="GO" id="GO:0016705">
    <property type="term" value="F:oxidoreductase activity, acting on paired donors, with incorporation or reduction of molecular oxygen"/>
    <property type="evidence" value="ECO:0007669"/>
    <property type="project" value="InterPro"/>
</dbReference>
<keyword evidence="5 7" id="KW-0408">Iron</keyword>
<feature type="binding site" description="axial binding residue" evidence="7">
    <location>
        <position position="361"/>
    </location>
    <ligand>
        <name>heme</name>
        <dbReference type="ChEBI" id="CHEBI:30413"/>
    </ligand>
    <ligandPart>
        <name>Fe</name>
        <dbReference type="ChEBI" id="CHEBI:18248"/>
    </ligandPart>
</feature>
<dbReference type="PRINTS" id="PR00385">
    <property type="entry name" value="P450"/>
</dbReference>
<dbReference type="SUPFAM" id="SSF48264">
    <property type="entry name" value="Cytochrome P450"/>
    <property type="match status" value="1"/>
</dbReference>
<dbReference type="GO" id="GO:0020037">
    <property type="term" value="F:heme binding"/>
    <property type="evidence" value="ECO:0007669"/>
    <property type="project" value="InterPro"/>
</dbReference>
<evidence type="ECO:0000313" key="8">
    <source>
        <dbReference type="EMBL" id="AWB50554.1"/>
    </source>
</evidence>
<keyword evidence="3 7" id="KW-0479">Metal-binding</keyword>
<keyword evidence="2 7" id="KW-0349">Heme</keyword>
<organism evidence="8 9">
    <name type="scientific">Paragemmobacter aquarius</name>
    <dbReference type="NCBI Taxonomy" id="2169400"/>
    <lineage>
        <taxon>Bacteria</taxon>
        <taxon>Pseudomonadati</taxon>
        <taxon>Pseudomonadota</taxon>
        <taxon>Alphaproteobacteria</taxon>
        <taxon>Rhodobacterales</taxon>
        <taxon>Paracoccaceae</taxon>
        <taxon>Paragemmobacter</taxon>
    </lineage>
</organism>
<evidence type="ECO:0000256" key="4">
    <source>
        <dbReference type="ARBA" id="ARBA00023002"/>
    </source>
</evidence>
<sequence>MPSSPDRSPPPFADPSVEVKAQQGLNRLVLTLLQRVAQPAVDRPDRIGVLHVIEDPELADEVFKTPTLFQKNFALVAALGQSRFNLNGDRWAEFRDRTQPAYNKASKPAEIPKIDAIYRDALSGVSPHDGAALEPALMRAALAVFCKALNIVLDPDAVAQLFPHIRTHAKMLQFFSWYGAQQSDVLLQRAEWLDQCFNELILADPHTRDFVQQAVTGKSLSEWSPAITDLMQNLFAGIETTVATLSWAVQLLGQNSDLQDALRREADAPLQNRTLTRGFLWETMRCFPPIPFVVRELSDDYCGHGRSFAKGEQVIVSVLGLHRHAGYWVNPNEFHAARDEFADGQPTPIAFRPFLSGPRVCGGKRLAELEMLVALPEILRRWRIVSTSPDISYDYALALRPQSLTSVRLEALPR</sequence>